<dbReference type="InterPro" id="IPR036515">
    <property type="entry name" value="Transposase_17_sf"/>
</dbReference>
<dbReference type="PANTHER" id="PTHR36966">
    <property type="entry name" value="REP-ASSOCIATED TYROSINE TRANSPOSASE"/>
    <property type="match status" value="1"/>
</dbReference>
<gene>
    <name evidence="2" type="ORF">NP603_14460</name>
</gene>
<keyword evidence="3" id="KW-1185">Reference proteome</keyword>
<evidence type="ECO:0000313" key="3">
    <source>
        <dbReference type="Proteomes" id="UP001524569"/>
    </source>
</evidence>
<evidence type="ECO:0000313" key="2">
    <source>
        <dbReference type="EMBL" id="MCQ8182320.1"/>
    </source>
</evidence>
<dbReference type="SUPFAM" id="SSF143422">
    <property type="entry name" value="Transposase IS200-like"/>
    <property type="match status" value="1"/>
</dbReference>
<dbReference type="NCBIfam" id="NF047646">
    <property type="entry name" value="REP_Tyr_transpos"/>
    <property type="match status" value="1"/>
</dbReference>
<dbReference type="PANTHER" id="PTHR36966:SF1">
    <property type="entry name" value="REP-ASSOCIATED TYROSINE TRANSPOSASE"/>
    <property type="match status" value="1"/>
</dbReference>
<organism evidence="2 3">
    <name type="scientific">Methylomonas aurea</name>
    <dbReference type="NCBI Taxonomy" id="2952224"/>
    <lineage>
        <taxon>Bacteria</taxon>
        <taxon>Pseudomonadati</taxon>
        <taxon>Pseudomonadota</taxon>
        <taxon>Gammaproteobacteria</taxon>
        <taxon>Methylococcales</taxon>
        <taxon>Methylococcaceae</taxon>
        <taxon>Methylomonas</taxon>
    </lineage>
</organism>
<dbReference type="Gene3D" id="3.30.70.1290">
    <property type="entry name" value="Transposase IS200-like"/>
    <property type="match status" value="1"/>
</dbReference>
<sequence>MMQYRRSYIPGGSFFFTLVTEKRRPILASAEAIETLRAAMRKVRQARPFDINAMVVLPDHLHCVWTLPAGDADFSTRWRLIKTGFTKHCDPDLRGILNASRLSRGEQAIWQHRLWEHVIRDEIDFERHVDYIHYNPVKHGLVASPIDWQYSSFRKYVEAGIYPTNWGKTAIDFAGIGHE</sequence>
<protein>
    <submittedName>
        <fullName evidence="2">Transposase</fullName>
    </submittedName>
</protein>
<dbReference type="EMBL" id="JANIBM010000021">
    <property type="protein sequence ID" value="MCQ8182320.1"/>
    <property type="molecule type" value="Genomic_DNA"/>
</dbReference>
<evidence type="ECO:0000259" key="1">
    <source>
        <dbReference type="SMART" id="SM01321"/>
    </source>
</evidence>
<accession>A0ABT1UJE6</accession>
<proteinExistence type="predicted"/>
<dbReference type="Proteomes" id="UP001524569">
    <property type="component" value="Unassembled WGS sequence"/>
</dbReference>
<feature type="domain" description="Transposase IS200-like" evidence="1">
    <location>
        <begin position="9"/>
        <end position="135"/>
    </location>
</feature>
<dbReference type="InterPro" id="IPR052715">
    <property type="entry name" value="RAYT_transposase"/>
</dbReference>
<dbReference type="InterPro" id="IPR002686">
    <property type="entry name" value="Transposase_17"/>
</dbReference>
<name>A0ABT1UJE6_9GAMM</name>
<reference evidence="2 3" key="1">
    <citation type="submission" date="2022-07" db="EMBL/GenBank/DDBJ databases">
        <title>Methylomonas rivi sp. nov., Methylomonas rosea sp. nov., Methylomonas aureus sp. nov. and Methylomonas subterranea sp. nov., four novel methanotrophs isolated from a freshwater creek and the deep terrestrial subsurface.</title>
        <authorList>
            <person name="Abin C."/>
            <person name="Sankaranarayanan K."/>
            <person name="Garner C."/>
            <person name="Sindelar R."/>
            <person name="Kotary K."/>
            <person name="Garner R."/>
            <person name="Barclay S."/>
            <person name="Lawson P."/>
            <person name="Krumholz L."/>
        </authorList>
    </citation>
    <scope>NUCLEOTIDE SEQUENCE [LARGE SCALE GENOMIC DNA]</scope>
    <source>
        <strain evidence="2 3">SURF-1</strain>
    </source>
</reference>
<dbReference type="SMART" id="SM01321">
    <property type="entry name" value="Y1_Tnp"/>
    <property type="match status" value="1"/>
</dbReference>
<comment type="caution">
    <text evidence="2">The sequence shown here is derived from an EMBL/GenBank/DDBJ whole genome shotgun (WGS) entry which is preliminary data.</text>
</comment>